<accession>A0A8B9J5B4</accession>
<feature type="transmembrane region" description="Helical" evidence="11">
    <location>
        <begin position="281"/>
        <end position="305"/>
    </location>
</feature>
<proteinExistence type="predicted"/>
<dbReference type="GO" id="GO:0006955">
    <property type="term" value="P:immune response"/>
    <property type="evidence" value="ECO:0007669"/>
    <property type="project" value="TreeGrafter"/>
</dbReference>
<protein>
    <recommendedName>
        <fullName evidence="13">Ig-like domain-containing protein</fullName>
    </recommendedName>
</protein>
<evidence type="ECO:0000256" key="1">
    <source>
        <dbReference type="ARBA" id="ARBA00004251"/>
    </source>
</evidence>
<keyword evidence="8" id="KW-0675">Receptor</keyword>
<dbReference type="PANTHER" id="PTHR25466:SF14">
    <property type="entry name" value="BUTYROPHILIN SUBFAMILY 2 MEMBER A2-LIKE-RELATED"/>
    <property type="match status" value="1"/>
</dbReference>
<evidence type="ECO:0000256" key="3">
    <source>
        <dbReference type="ARBA" id="ARBA00022692"/>
    </source>
</evidence>
<evidence type="ECO:0000256" key="4">
    <source>
        <dbReference type="ARBA" id="ARBA00022729"/>
    </source>
</evidence>
<dbReference type="InterPro" id="IPR036179">
    <property type="entry name" value="Ig-like_dom_sf"/>
</dbReference>
<dbReference type="InterPro" id="IPR007110">
    <property type="entry name" value="Ig-like_dom"/>
</dbReference>
<evidence type="ECO:0000313" key="14">
    <source>
        <dbReference type="Ensembl" id="ENSAMXP00005002878.1"/>
    </source>
</evidence>
<dbReference type="InterPro" id="IPR051713">
    <property type="entry name" value="T-cell_Activation_Regulation"/>
</dbReference>
<keyword evidence="6 11" id="KW-0472">Membrane</keyword>
<dbReference type="PROSITE" id="PS50835">
    <property type="entry name" value="IG_LIKE"/>
    <property type="match status" value="2"/>
</dbReference>
<evidence type="ECO:0000256" key="11">
    <source>
        <dbReference type="SAM" id="Phobius"/>
    </source>
</evidence>
<dbReference type="GO" id="GO:0009897">
    <property type="term" value="C:external side of plasma membrane"/>
    <property type="evidence" value="ECO:0007669"/>
    <property type="project" value="TreeGrafter"/>
</dbReference>
<dbReference type="Ensembl" id="ENSAMXT00005003265.1">
    <property type="protein sequence ID" value="ENSAMXP00005002878.1"/>
    <property type="gene ID" value="ENSAMXG00005001752.1"/>
</dbReference>
<feature type="domain" description="Ig-like" evidence="13">
    <location>
        <begin position="46"/>
        <end position="126"/>
    </location>
</feature>
<dbReference type="PROSITE" id="PS00290">
    <property type="entry name" value="IG_MHC"/>
    <property type="match status" value="1"/>
</dbReference>
<organism evidence="14 15">
    <name type="scientific">Astyanax mexicanus</name>
    <name type="common">Blind cave fish</name>
    <name type="synonym">Astyanax fasciatus mexicanus</name>
    <dbReference type="NCBI Taxonomy" id="7994"/>
    <lineage>
        <taxon>Eukaryota</taxon>
        <taxon>Metazoa</taxon>
        <taxon>Chordata</taxon>
        <taxon>Craniata</taxon>
        <taxon>Vertebrata</taxon>
        <taxon>Euteleostomi</taxon>
        <taxon>Actinopterygii</taxon>
        <taxon>Neopterygii</taxon>
        <taxon>Teleostei</taxon>
        <taxon>Ostariophysi</taxon>
        <taxon>Characiformes</taxon>
        <taxon>Characoidei</taxon>
        <taxon>Acestrorhamphidae</taxon>
        <taxon>Acestrorhamphinae</taxon>
        <taxon>Astyanax</taxon>
    </lineage>
</organism>
<dbReference type="Proteomes" id="UP000694621">
    <property type="component" value="Unplaced"/>
</dbReference>
<sequence>MYFLFYLQTHIQCSCLTCSVWILLSFISAETPDNTTLNMNLTHTFPLTLGTIINCNYNKTSEREALTVFLRREQLLCSYYYQLKSWKKQLCKENIKLIWIPETEEVSFELLNLQINDTGVYTCAVERHVPPPVKCLGIRRTFLHVIARPAVSGSCVMGPDKAPTVLCTSEGFYPAAVEQSWSIDDEFITSFNTTHTFTHTQYINTSHKFTHTQNLNTSAVHWNYSINPNGTYSLSSYLHLLTLTPEQVMYTCWVNHSSLNQPITVNISSTDCSEKQELTGLMIKITGITSAVLMGLAIVVCCHIFRRRRAYSHSPRERPQPEPSSQLQFDTYSTLGHHRPIPCRINSGHSTSSSLQLTLNR</sequence>
<dbReference type="GO" id="GO:0031295">
    <property type="term" value="P:T cell costimulation"/>
    <property type="evidence" value="ECO:0007669"/>
    <property type="project" value="TreeGrafter"/>
</dbReference>
<keyword evidence="4 12" id="KW-0732">Signal</keyword>
<dbReference type="GO" id="GO:0007166">
    <property type="term" value="P:cell surface receptor signaling pathway"/>
    <property type="evidence" value="ECO:0007669"/>
    <property type="project" value="TreeGrafter"/>
</dbReference>
<feature type="domain" description="Ig-like" evidence="13">
    <location>
        <begin position="131"/>
        <end position="268"/>
    </location>
</feature>
<evidence type="ECO:0000256" key="9">
    <source>
        <dbReference type="ARBA" id="ARBA00023180"/>
    </source>
</evidence>
<dbReference type="InterPro" id="IPR003006">
    <property type="entry name" value="Ig/MHC_CS"/>
</dbReference>
<keyword evidence="5 11" id="KW-1133">Transmembrane helix</keyword>
<name>A0A8B9J5B4_ASTMX</name>
<keyword evidence="3 11" id="KW-0812">Transmembrane</keyword>
<dbReference type="GO" id="GO:0042102">
    <property type="term" value="P:positive regulation of T cell proliferation"/>
    <property type="evidence" value="ECO:0007669"/>
    <property type="project" value="TreeGrafter"/>
</dbReference>
<evidence type="ECO:0000256" key="10">
    <source>
        <dbReference type="ARBA" id="ARBA00023319"/>
    </source>
</evidence>
<dbReference type="AlphaFoldDB" id="A0A8B9J5B4"/>
<evidence type="ECO:0000313" key="15">
    <source>
        <dbReference type="Proteomes" id="UP000694621"/>
    </source>
</evidence>
<dbReference type="Gene3D" id="2.60.40.10">
    <property type="entry name" value="Immunoglobulins"/>
    <property type="match status" value="2"/>
</dbReference>
<feature type="signal peptide" evidence="12">
    <location>
        <begin position="1"/>
        <end position="29"/>
    </location>
</feature>
<feature type="chain" id="PRO_5034335287" description="Ig-like domain-containing protein" evidence="12">
    <location>
        <begin position="30"/>
        <end position="361"/>
    </location>
</feature>
<evidence type="ECO:0000256" key="12">
    <source>
        <dbReference type="SAM" id="SignalP"/>
    </source>
</evidence>
<keyword evidence="10" id="KW-0393">Immunoglobulin domain</keyword>
<dbReference type="InterPro" id="IPR013783">
    <property type="entry name" value="Ig-like_fold"/>
</dbReference>
<evidence type="ECO:0000259" key="13">
    <source>
        <dbReference type="PROSITE" id="PS50835"/>
    </source>
</evidence>
<evidence type="ECO:0000256" key="6">
    <source>
        <dbReference type="ARBA" id="ARBA00023136"/>
    </source>
</evidence>
<keyword evidence="7" id="KW-1015">Disulfide bond</keyword>
<evidence type="ECO:0000256" key="7">
    <source>
        <dbReference type="ARBA" id="ARBA00023157"/>
    </source>
</evidence>
<keyword evidence="2" id="KW-1003">Cell membrane</keyword>
<dbReference type="GO" id="GO:0042130">
    <property type="term" value="P:negative regulation of T cell proliferation"/>
    <property type="evidence" value="ECO:0007669"/>
    <property type="project" value="TreeGrafter"/>
</dbReference>
<comment type="subcellular location">
    <subcellularLocation>
        <location evidence="1">Cell membrane</location>
        <topology evidence="1">Single-pass type I membrane protein</topology>
    </subcellularLocation>
</comment>
<dbReference type="GO" id="GO:0071222">
    <property type="term" value="P:cellular response to lipopolysaccharide"/>
    <property type="evidence" value="ECO:0007669"/>
    <property type="project" value="TreeGrafter"/>
</dbReference>
<dbReference type="SUPFAM" id="SSF48726">
    <property type="entry name" value="Immunoglobulin"/>
    <property type="match status" value="2"/>
</dbReference>
<reference evidence="14" key="1">
    <citation type="submission" date="2025-08" db="UniProtKB">
        <authorList>
            <consortium name="Ensembl"/>
        </authorList>
    </citation>
    <scope>IDENTIFICATION</scope>
</reference>
<evidence type="ECO:0000256" key="2">
    <source>
        <dbReference type="ARBA" id="ARBA00022475"/>
    </source>
</evidence>
<evidence type="ECO:0000256" key="5">
    <source>
        <dbReference type="ARBA" id="ARBA00022989"/>
    </source>
</evidence>
<evidence type="ECO:0000256" key="8">
    <source>
        <dbReference type="ARBA" id="ARBA00023170"/>
    </source>
</evidence>
<keyword evidence="9" id="KW-0325">Glycoprotein</keyword>
<dbReference type="PANTHER" id="PTHR25466">
    <property type="entry name" value="T-LYMPHOCYTE ACTIVATION ANTIGEN"/>
    <property type="match status" value="1"/>
</dbReference>